<organism evidence="2 3">
    <name type="scientific">Boletus edulis BED1</name>
    <dbReference type="NCBI Taxonomy" id="1328754"/>
    <lineage>
        <taxon>Eukaryota</taxon>
        <taxon>Fungi</taxon>
        <taxon>Dikarya</taxon>
        <taxon>Basidiomycota</taxon>
        <taxon>Agaricomycotina</taxon>
        <taxon>Agaricomycetes</taxon>
        <taxon>Agaricomycetidae</taxon>
        <taxon>Boletales</taxon>
        <taxon>Boletineae</taxon>
        <taxon>Boletaceae</taxon>
        <taxon>Boletoideae</taxon>
        <taxon>Boletus</taxon>
    </lineage>
</organism>
<dbReference type="AlphaFoldDB" id="A0AAD4G6J7"/>
<reference evidence="2" key="1">
    <citation type="submission" date="2019-10" db="EMBL/GenBank/DDBJ databases">
        <authorList>
            <consortium name="DOE Joint Genome Institute"/>
            <person name="Kuo A."/>
            <person name="Miyauchi S."/>
            <person name="Kiss E."/>
            <person name="Drula E."/>
            <person name="Kohler A."/>
            <person name="Sanchez-Garcia M."/>
            <person name="Andreopoulos B."/>
            <person name="Barry K.W."/>
            <person name="Bonito G."/>
            <person name="Buee M."/>
            <person name="Carver A."/>
            <person name="Chen C."/>
            <person name="Cichocki N."/>
            <person name="Clum A."/>
            <person name="Culley D."/>
            <person name="Crous P.W."/>
            <person name="Fauchery L."/>
            <person name="Girlanda M."/>
            <person name="Hayes R."/>
            <person name="Keri Z."/>
            <person name="LaButti K."/>
            <person name="Lipzen A."/>
            <person name="Lombard V."/>
            <person name="Magnuson J."/>
            <person name="Maillard F."/>
            <person name="Morin E."/>
            <person name="Murat C."/>
            <person name="Nolan M."/>
            <person name="Ohm R."/>
            <person name="Pangilinan J."/>
            <person name="Pereira M."/>
            <person name="Perotto S."/>
            <person name="Peter M."/>
            <person name="Riley R."/>
            <person name="Sitrit Y."/>
            <person name="Stielow B."/>
            <person name="Szollosi G."/>
            <person name="Zifcakova L."/>
            <person name="Stursova M."/>
            <person name="Spatafora J.W."/>
            <person name="Tedersoo L."/>
            <person name="Vaario L.-M."/>
            <person name="Yamada A."/>
            <person name="Yan M."/>
            <person name="Wang P."/>
            <person name="Xu J."/>
            <person name="Bruns T."/>
            <person name="Baldrian P."/>
            <person name="Vilgalys R."/>
            <person name="Henrissat B."/>
            <person name="Grigoriev I.V."/>
            <person name="Hibbett D."/>
            <person name="Nagy L.G."/>
            <person name="Martin F.M."/>
        </authorList>
    </citation>
    <scope>NUCLEOTIDE SEQUENCE</scope>
    <source>
        <strain evidence="2">BED1</strain>
    </source>
</reference>
<accession>A0AAD4G6J7</accession>
<feature type="transmembrane region" description="Helical" evidence="1">
    <location>
        <begin position="6"/>
        <end position="28"/>
    </location>
</feature>
<reference evidence="2" key="2">
    <citation type="journal article" date="2020" name="Nat. Commun.">
        <title>Large-scale genome sequencing of mycorrhizal fungi provides insights into the early evolution of symbiotic traits.</title>
        <authorList>
            <person name="Miyauchi S."/>
            <person name="Kiss E."/>
            <person name="Kuo A."/>
            <person name="Drula E."/>
            <person name="Kohler A."/>
            <person name="Sanchez-Garcia M."/>
            <person name="Morin E."/>
            <person name="Andreopoulos B."/>
            <person name="Barry K.W."/>
            <person name="Bonito G."/>
            <person name="Buee M."/>
            <person name="Carver A."/>
            <person name="Chen C."/>
            <person name="Cichocki N."/>
            <person name="Clum A."/>
            <person name="Culley D."/>
            <person name="Crous P.W."/>
            <person name="Fauchery L."/>
            <person name="Girlanda M."/>
            <person name="Hayes R.D."/>
            <person name="Keri Z."/>
            <person name="LaButti K."/>
            <person name="Lipzen A."/>
            <person name="Lombard V."/>
            <person name="Magnuson J."/>
            <person name="Maillard F."/>
            <person name="Murat C."/>
            <person name="Nolan M."/>
            <person name="Ohm R.A."/>
            <person name="Pangilinan J."/>
            <person name="Pereira M.F."/>
            <person name="Perotto S."/>
            <person name="Peter M."/>
            <person name="Pfister S."/>
            <person name="Riley R."/>
            <person name="Sitrit Y."/>
            <person name="Stielow J.B."/>
            <person name="Szollosi G."/>
            <person name="Zifcakova L."/>
            <person name="Stursova M."/>
            <person name="Spatafora J.W."/>
            <person name="Tedersoo L."/>
            <person name="Vaario L.M."/>
            <person name="Yamada A."/>
            <person name="Yan M."/>
            <person name="Wang P."/>
            <person name="Xu J."/>
            <person name="Bruns T."/>
            <person name="Baldrian P."/>
            <person name="Vilgalys R."/>
            <person name="Dunand C."/>
            <person name="Henrissat B."/>
            <person name="Grigoriev I.V."/>
            <person name="Hibbett D."/>
            <person name="Nagy L.G."/>
            <person name="Martin F.M."/>
        </authorList>
    </citation>
    <scope>NUCLEOTIDE SEQUENCE</scope>
    <source>
        <strain evidence="2">BED1</strain>
    </source>
</reference>
<gene>
    <name evidence="2" type="ORF">L210DRAFT_3571987</name>
</gene>
<sequence length="118" mass="13987">MSTVTLETFVLLFLFVIVEFTRAVLWTARRIDEPDHDGPLLRLLFAFLIGVLAVVPHPLWTLVMYAAWVAWIPVRAILWLWGIGRESMKRSPKAVTRWYAHTRKRRANMLRRRKEEDE</sequence>
<keyword evidence="1" id="KW-1133">Transmembrane helix</keyword>
<dbReference type="EMBL" id="WHUW01000132">
    <property type="protein sequence ID" value="KAF8422147.1"/>
    <property type="molecule type" value="Genomic_DNA"/>
</dbReference>
<evidence type="ECO:0000313" key="2">
    <source>
        <dbReference type="EMBL" id="KAF8422147.1"/>
    </source>
</evidence>
<keyword evidence="1" id="KW-0812">Transmembrane</keyword>
<protein>
    <recommendedName>
        <fullName evidence="4">Transmembrane protein</fullName>
    </recommendedName>
</protein>
<evidence type="ECO:0000313" key="3">
    <source>
        <dbReference type="Proteomes" id="UP001194468"/>
    </source>
</evidence>
<name>A0AAD4G6J7_BOLED</name>
<comment type="caution">
    <text evidence="2">The sequence shown here is derived from an EMBL/GenBank/DDBJ whole genome shotgun (WGS) entry which is preliminary data.</text>
</comment>
<feature type="transmembrane region" description="Helical" evidence="1">
    <location>
        <begin position="40"/>
        <end position="59"/>
    </location>
</feature>
<dbReference type="Proteomes" id="UP001194468">
    <property type="component" value="Unassembled WGS sequence"/>
</dbReference>
<evidence type="ECO:0000256" key="1">
    <source>
        <dbReference type="SAM" id="Phobius"/>
    </source>
</evidence>
<proteinExistence type="predicted"/>
<evidence type="ECO:0008006" key="4">
    <source>
        <dbReference type="Google" id="ProtNLM"/>
    </source>
</evidence>
<keyword evidence="3" id="KW-1185">Reference proteome</keyword>
<keyword evidence="1" id="KW-0472">Membrane</keyword>
<feature type="transmembrane region" description="Helical" evidence="1">
    <location>
        <begin position="65"/>
        <end position="83"/>
    </location>
</feature>